<comment type="caution">
    <text evidence="1">The sequence shown here is derived from an EMBL/GenBank/DDBJ whole genome shotgun (WGS) entry which is preliminary data.</text>
</comment>
<reference evidence="1 2" key="1">
    <citation type="submission" date="2024-11" db="EMBL/GenBank/DDBJ databases">
        <title>The Natural Products Discovery Center: Release of the First 8490 Sequenced Strains for Exploring Actinobacteria Biosynthetic Diversity.</title>
        <authorList>
            <person name="Kalkreuter E."/>
            <person name="Kautsar S.A."/>
            <person name="Yang D."/>
            <person name="Bader C.D."/>
            <person name="Teijaro C.N."/>
            <person name="Fluegel L."/>
            <person name="Davis C.M."/>
            <person name="Simpson J.R."/>
            <person name="Lauterbach L."/>
            <person name="Steele A.D."/>
            <person name="Gui C."/>
            <person name="Meng S."/>
            <person name="Li G."/>
            <person name="Viehrig K."/>
            <person name="Ye F."/>
            <person name="Su P."/>
            <person name="Kiefer A.F."/>
            <person name="Nichols A."/>
            <person name="Cepeda A.J."/>
            <person name="Yan W."/>
            <person name="Fan B."/>
            <person name="Jiang Y."/>
            <person name="Adhikari A."/>
            <person name="Zheng C.-J."/>
            <person name="Schuster L."/>
            <person name="Cowan T.M."/>
            <person name="Smanski M.J."/>
            <person name="Chevrette M.G."/>
            <person name="De Carvalho L.P.S."/>
            <person name="Shen B."/>
        </authorList>
    </citation>
    <scope>NUCLEOTIDE SEQUENCE [LARGE SCALE GENOMIC DNA]</scope>
    <source>
        <strain evidence="1 2">NPDC078403</strain>
    </source>
</reference>
<gene>
    <name evidence="1" type="ORF">ACI2JU_15310</name>
</gene>
<name>A0ABW8KZM3_9GAMM</name>
<dbReference type="Proteomes" id="UP001620262">
    <property type="component" value="Unassembled WGS sequence"/>
</dbReference>
<protein>
    <submittedName>
        <fullName evidence="1">Uncharacterized protein</fullName>
    </submittedName>
</protein>
<proteinExistence type="predicted"/>
<evidence type="ECO:0000313" key="2">
    <source>
        <dbReference type="Proteomes" id="UP001620262"/>
    </source>
</evidence>
<organism evidence="1 2">
    <name type="scientific">Pseudoalteromonas rhizosphaerae</name>
    <dbReference type="NCBI Taxonomy" id="2518973"/>
    <lineage>
        <taxon>Bacteria</taxon>
        <taxon>Pseudomonadati</taxon>
        <taxon>Pseudomonadota</taxon>
        <taxon>Gammaproteobacteria</taxon>
        <taxon>Alteromonadales</taxon>
        <taxon>Pseudoalteromonadaceae</taxon>
        <taxon>Pseudoalteromonas</taxon>
    </lineage>
</organism>
<evidence type="ECO:0000313" key="1">
    <source>
        <dbReference type="EMBL" id="MFK3865227.1"/>
    </source>
</evidence>
<dbReference type="EMBL" id="JBJDOT010000022">
    <property type="protein sequence ID" value="MFK3865227.1"/>
    <property type="molecule type" value="Genomic_DNA"/>
</dbReference>
<sequence>MSIKHRIENLRPCGNVICDVFHGREVVSVKECFKSVGLQKTGFGVCSEISKEEACDLIVNLLHKHIWTHEVVLDKELAIEASEIFIGALHGEFRLYTNYMWGGIEPISHEWIDQGVVAANGQGVVGILWVLDSEQP</sequence>
<accession>A0ABW8KZM3</accession>
<keyword evidence="2" id="KW-1185">Reference proteome</keyword>
<dbReference type="RefSeq" id="WP_404675876.1">
    <property type="nucleotide sequence ID" value="NZ_JBJDOT010000022.1"/>
</dbReference>